<evidence type="ECO:0000313" key="8">
    <source>
        <dbReference type="Proteomes" id="UP000759103"/>
    </source>
</evidence>
<evidence type="ECO:0000256" key="1">
    <source>
        <dbReference type="ARBA" id="ARBA00004651"/>
    </source>
</evidence>
<evidence type="ECO:0000256" key="3">
    <source>
        <dbReference type="ARBA" id="ARBA00022692"/>
    </source>
</evidence>
<feature type="transmembrane region" description="Helical" evidence="6">
    <location>
        <begin position="398"/>
        <end position="416"/>
    </location>
</feature>
<sequence length="429" mass="44930">MRTLAAPLERRVGAAAAPRLYALVDQGTSGLGNIIAFALLGRALAVSEFGAVGMMIGLHYVIAGFHRSAAVLPFTTDHRADHDPLAAHAENSDWWWIALVLALALSAATALVGGAVALAARRWPECGWAVEPLLLTALISPAMLAWEFARRWLYKIDRADMVALCATAYFLVLALAALLAGRLGLGAPGGALAWVLASLAALALALPGLAPARADRAGVRALVRRHRAESSWLAATNLPYSVYSTASIVVVIGVLVGPVAAALFTAARTLTNPAMSIVSAIDSIDKPRAARAFAAEGLPGLARVVRRSRLTIAVATGLYLALVAVFAARLVALVFHGQYDGSAANVRLLALGFFLFGLNLPSETLLIVRRAGRTMLAIRCVTAALTILGVWFGGRHGVAGMAIAFAVTQAINLLLLRAAEARHARETTA</sequence>
<dbReference type="Proteomes" id="UP000759103">
    <property type="component" value="Unassembled WGS sequence"/>
</dbReference>
<dbReference type="EMBL" id="JAHXZN010000004">
    <property type="protein sequence ID" value="MBW6531641.1"/>
    <property type="molecule type" value="Genomic_DNA"/>
</dbReference>
<name>A0ABS7BPX5_9SPHN</name>
<keyword evidence="5 6" id="KW-0472">Membrane</keyword>
<feature type="transmembrane region" description="Helical" evidence="6">
    <location>
        <begin position="161"/>
        <end position="179"/>
    </location>
</feature>
<evidence type="ECO:0008006" key="9">
    <source>
        <dbReference type="Google" id="ProtNLM"/>
    </source>
</evidence>
<feature type="transmembrane region" description="Helical" evidence="6">
    <location>
        <begin position="375"/>
        <end position="392"/>
    </location>
</feature>
<keyword evidence="4 6" id="KW-1133">Transmembrane helix</keyword>
<feature type="transmembrane region" description="Helical" evidence="6">
    <location>
        <begin position="310"/>
        <end position="336"/>
    </location>
</feature>
<comment type="caution">
    <text evidence="7">The sequence shown here is derived from an EMBL/GenBank/DDBJ whole genome shotgun (WGS) entry which is preliminary data.</text>
</comment>
<feature type="transmembrane region" description="Helical" evidence="6">
    <location>
        <begin position="94"/>
        <end position="120"/>
    </location>
</feature>
<gene>
    <name evidence="7" type="ORF">KZ820_12930</name>
</gene>
<feature type="transmembrane region" description="Helical" evidence="6">
    <location>
        <begin position="240"/>
        <end position="266"/>
    </location>
</feature>
<feature type="transmembrane region" description="Helical" evidence="6">
    <location>
        <begin position="191"/>
        <end position="210"/>
    </location>
</feature>
<dbReference type="PANTHER" id="PTHR30250:SF11">
    <property type="entry name" value="O-ANTIGEN TRANSPORTER-RELATED"/>
    <property type="match status" value="1"/>
</dbReference>
<dbReference type="InterPro" id="IPR050833">
    <property type="entry name" value="Poly_Biosynth_Transport"/>
</dbReference>
<comment type="subcellular location">
    <subcellularLocation>
        <location evidence="1">Cell membrane</location>
        <topology evidence="1">Multi-pass membrane protein</topology>
    </subcellularLocation>
</comment>
<evidence type="ECO:0000256" key="2">
    <source>
        <dbReference type="ARBA" id="ARBA00022475"/>
    </source>
</evidence>
<keyword evidence="8" id="KW-1185">Reference proteome</keyword>
<organism evidence="7 8">
    <name type="scientific">Sphingomonas citri</name>
    <dbReference type="NCBI Taxonomy" id="2862499"/>
    <lineage>
        <taxon>Bacteria</taxon>
        <taxon>Pseudomonadati</taxon>
        <taxon>Pseudomonadota</taxon>
        <taxon>Alphaproteobacteria</taxon>
        <taxon>Sphingomonadales</taxon>
        <taxon>Sphingomonadaceae</taxon>
        <taxon>Sphingomonas</taxon>
    </lineage>
</organism>
<keyword evidence="2" id="KW-1003">Cell membrane</keyword>
<evidence type="ECO:0000256" key="4">
    <source>
        <dbReference type="ARBA" id="ARBA00022989"/>
    </source>
</evidence>
<evidence type="ECO:0000256" key="5">
    <source>
        <dbReference type="ARBA" id="ARBA00023136"/>
    </source>
</evidence>
<dbReference type="PANTHER" id="PTHR30250">
    <property type="entry name" value="PST FAMILY PREDICTED COLANIC ACID TRANSPORTER"/>
    <property type="match status" value="1"/>
</dbReference>
<feature type="transmembrane region" description="Helical" evidence="6">
    <location>
        <begin position="348"/>
        <end position="368"/>
    </location>
</feature>
<evidence type="ECO:0000313" key="7">
    <source>
        <dbReference type="EMBL" id="MBW6531641.1"/>
    </source>
</evidence>
<dbReference type="RefSeq" id="WP_219749034.1">
    <property type="nucleotide sequence ID" value="NZ_JAHXZN010000004.1"/>
</dbReference>
<feature type="transmembrane region" description="Helical" evidence="6">
    <location>
        <begin position="132"/>
        <end position="149"/>
    </location>
</feature>
<evidence type="ECO:0000256" key="6">
    <source>
        <dbReference type="SAM" id="Phobius"/>
    </source>
</evidence>
<reference evidence="7 8" key="1">
    <citation type="submission" date="2021-07" db="EMBL/GenBank/DDBJ databases">
        <title>Sphingomonas sp.</title>
        <authorList>
            <person name="Feng G."/>
            <person name="Li J."/>
            <person name="Pan M."/>
        </authorList>
    </citation>
    <scope>NUCLEOTIDE SEQUENCE [LARGE SCALE GENOMIC DNA]</scope>
    <source>
        <strain evidence="7 8">RRHST34</strain>
    </source>
</reference>
<keyword evidence="3 6" id="KW-0812">Transmembrane</keyword>
<accession>A0ABS7BPX5</accession>
<proteinExistence type="predicted"/>
<feature type="transmembrane region" description="Helical" evidence="6">
    <location>
        <begin position="52"/>
        <end position="74"/>
    </location>
</feature>
<protein>
    <recommendedName>
        <fullName evidence="9">Polysaccharide biosynthesis protein</fullName>
    </recommendedName>
</protein>